<organism evidence="1 2">
    <name type="scientific">Periweissella cryptocerci</name>
    <dbReference type="NCBI Taxonomy" id="2506420"/>
    <lineage>
        <taxon>Bacteria</taxon>
        <taxon>Bacillati</taxon>
        <taxon>Bacillota</taxon>
        <taxon>Bacilli</taxon>
        <taxon>Lactobacillales</taxon>
        <taxon>Lactobacillaceae</taxon>
        <taxon>Periweissella</taxon>
    </lineage>
</organism>
<dbReference type="KEGG" id="wei:EQG49_02695"/>
<dbReference type="AlphaFoldDB" id="A0A4P6YS49"/>
<sequence>MEMIAQIAPLLMNLSVEDLLEGLTGFSVKPVDTDLAKGELVCRLVDLYCNSEALQDELLEWASTRQTLRPFEVEDILGIDKDMRKALTSTGILPVARKVPMRLYGREIMVPQFDYAEIFKLKNDAEFQATLLAEKNAEESVAGTE</sequence>
<evidence type="ECO:0000313" key="2">
    <source>
        <dbReference type="Proteomes" id="UP000292886"/>
    </source>
</evidence>
<protein>
    <submittedName>
        <fullName evidence="1">Uncharacterized protein</fullName>
    </submittedName>
</protein>
<accession>A0A4P6YS49</accession>
<dbReference type="Proteomes" id="UP000292886">
    <property type="component" value="Chromosome"/>
</dbReference>
<proteinExistence type="predicted"/>
<name>A0A4P6YS49_9LACO</name>
<evidence type="ECO:0000313" key="1">
    <source>
        <dbReference type="EMBL" id="QBO35450.1"/>
    </source>
</evidence>
<dbReference type="RefSeq" id="WP_133362530.1">
    <property type="nucleotide sequence ID" value="NZ_CP037940.1"/>
</dbReference>
<dbReference type="EMBL" id="CP037940">
    <property type="protein sequence ID" value="QBO35450.1"/>
    <property type="molecule type" value="Genomic_DNA"/>
</dbReference>
<gene>
    <name evidence="1" type="ORF">EQG49_02695</name>
</gene>
<keyword evidence="2" id="KW-1185">Reference proteome</keyword>
<reference evidence="2" key="1">
    <citation type="submission" date="2019-03" db="EMBL/GenBank/DDBJ databases">
        <title>Weissella sp. 26KH-42 Genome sequencing.</title>
        <authorList>
            <person name="Heo J."/>
            <person name="Kim S.-J."/>
            <person name="Kim J.-S."/>
            <person name="Hong S.-B."/>
            <person name="Kwon S.-W."/>
        </authorList>
    </citation>
    <scope>NUCLEOTIDE SEQUENCE [LARGE SCALE GENOMIC DNA]</scope>
    <source>
        <strain evidence="2">26KH-42</strain>
    </source>
</reference>